<dbReference type="InterPro" id="IPR029016">
    <property type="entry name" value="GAF-like_dom_sf"/>
</dbReference>
<dbReference type="Pfam" id="PF01590">
    <property type="entry name" value="GAF"/>
    <property type="match status" value="1"/>
</dbReference>
<evidence type="ECO:0000259" key="1">
    <source>
        <dbReference type="Pfam" id="PF01590"/>
    </source>
</evidence>
<evidence type="ECO:0000313" key="2">
    <source>
        <dbReference type="EMBL" id="RTR24641.1"/>
    </source>
</evidence>
<organism evidence="2 3">
    <name type="scientific">Azospirillum griseum</name>
    <dbReference type="NCBI Taxonomy" id="2496639"/>
    <lineage>
        <taxon>Bacteria</taxon>
        <taxon>Pseudomonadati</taxon>
        <taxon>Pseudomonadota</taxon>
        <taxon>Alphaproteobacteria</taxon>
        <taxon>Rhodospirillales</taxon>
        <taxon>Azospirillaceae</taxon>
        <taxon>Azospirillum</taxon>
    </lineage>
</organism>
<accession>A0A431VPF6</accession>
<dbReference type="EMBL" id="RXMA01000001">
    <property type="protein sequence ID" value="RTR24641.1"/>
    <property type="molecule type" value="Genomic_DNA"/>
</dbReference>
<reference evidence="2 3" key="1">
    <citation type="submission" date="2018-12" db="EMBL/GenBank/DDBJ databases">
        <authorList>
            <person name="Yang Y."/>
        </authorList>
    </citation>
    <scope>NUCLEOTIDE SEQUENCE [LARGE SCALE GENOMIC DNA]</scope>
    <source>
        <strain evidence="2 3">L-25-5w-1</strain>
    </source>
</reference>
<keyword evidence="3" id="KW-1185">Reference proteome</keyword>
<gene>
    <name evidence="2" type="ORF">EJ903_02510</name>
</gene>
<dbReference type="Proteomes" id="UP000277007">
    <property type="component" value="Unassembled WGS sequence"/>
</dbReference>
<evidence type="ECO:0000313" key="3">
    <source>
        <dbReference type="Proteomes" id="UP000277007"/>
    </source>
</evidence>
<feature type="domain" description="GAF" evidence="1">
    <location>
        <begin position="28"/>
        <end position="166"/>
    </location>
</feature>
<comment type="caution">
    <text evidence="2">The sequence shown here is derived from an EMBL/GenBank/DDBJ whole genome shotgun (WGS) entry which is preliminary data.</text>
</comment>
<sequence>MSGAASWSWSVLKTQAAVFGLRIGHTTLSDVWKAACEDIAESTGASRTSLWVFDHAFQSLTCVNLYDRARSSHAVGGVLRRGDHPDYFRAITNNAKVIAPDALTHPATRGFSDAYFKPHDVRSLLDCIVLRETVAVGVLCCEQSGAERAWRPDDIAALQAVAMLIGTVCQPIEDPA</sequence>
<protein>
    <submittedName>
        <fullName evidence="2">GAF domain-containing protein</fullName>
    </submittedName>
</protein>
<dbReference type="SUPFAM" id="SSF55781">
    <property type="entry name" value="GAF domain-like"/>
    <property type="match status" value="1"/>
</dbReference>
<dbReference type="RefSeq" id="WP_126611742.1">
    <property type="nucleotide sequence ID" value="NZ_RXMA01000001.1"/>
</dbReference>
<proteinExistence type="predicted"/>
<dbReference type="AlphaFoldDB" id="A0A431VPF6"/>
<name>A0A431VPF6_9PROT</name>
<dbReference type="InterPro" id="IPR003018">
    <property type="entry name" value="GAF"/>
</dbReference>
<dbReference type="Gene3D" id="3.30.450.40">
    <property type="match status" value="1"/>
</dbReference>